<sequence>MKNEAVDWLKIKSNHVFHNSQAKLFVFGSILTSPDSANDFDILIIAGKEEIKQITLHFKSLKLQFISNFGIPLHYQILSCSEAEEVSGFLEMVFSRPCQQVF</sequence>
<dbReference type="RefSeq" id="WP_354010001.1">
    <property type="nucleotide sequence ID" value="NZ_JBEWTA010000001.1"/>
</dbReference>
<protein>
    <recommendedName>
        <fullName evidence="3">Polymerase beta nucleotidyltransferase domain-containing protein</fullName>
    </recommendedName>
</protein>
<evidence type="ECO:0000313" key="2">
    <source>
        <dbReference type="Proteomes" id="UP001549366"/>
    </source>
</evidence>
<evidence type="ECO:0000313" key="1">
    <source>
        <dbReference type="EMBL" id="MET4755590.1"/>
    </source>
</evidence>
<name>A0ABV2SCV7_9GAMM</name>
<accession>A0ABV2SCV7</accession>
<organism evidence="1 2">
    <name type="scientific">Endozoicomonas lisbonensis</name>
    <dbReference type="NCBI Taxonomy" id="3120522"/>
    <lineage>
        <taxon>Bacteria</taxon>
        <taxon>Pseudomonadati</taxon>
        <taxon>Pseudomonadota</taxon>
        <taxon>Gammaproteobacteria</taxon>
        <taxon>Oceanospirillales</taxon>
        <taxon>Endozoicomonadaceae</taxon>
        <taxon>Endozoicomonas</taxon>
    </lineage>
</organism>
<dbReference type="EMBL" id="JBEWTB010000002">
    <property type="protein sequence ID" value="MET4755590.1"/>
    <property type="molecule type" value="Genomic_DNA"/>
</dbReference>
<keyword evidence="2" id="KW-1185">Reference proteome</keyword>
<dbReference type="Proteomes" id="UP001549366">
    <property type="component" value="Unassembled WGS sequence"/>
</dbReference>
<proteinExistence type="predicted"/>
<evidence type="ECO:0008006" key="3">
    <source>
        <dbReference type="Google" id="ProtNLM"/>
    </source>
</evidence>
<comment type="caution">
    <text evidence="1">The sequence shown here is derived from an EMBL/GenBank/DDBJ whole genome shotgun (WGS) entry which is preliminary data.</text>
</comment>
<reference evidence="1 2" key="1">
    <citation type="submission" date="2024-06" db="EMBL/GenBank/DDBJ databases">
        <title>Genomic Encyclopedia of Type Strains, Phase V (KMG-V): Genome sequencing to study the core and pangenomes of soil and plant-associated prokaryotes.</title>
        <authorList>
            <person name="Whitman W."/>
        </authorList>
    </citation>
    <scope>NUCLEOTIDE SEQUENCE [LARGE SCALE GENOMIC DNA]</scope>
    <source>
        <strain evidence="1 2">NE40</strain>
    </source>
</reference>
<gene>
    <name evidence="1" type="ORF">V5J35_000782</name>
</gene>